<dbReference type="Proteomes" id="UP000008783">
    <property type="component" value="Unassembled WGS sequence"/>
</dbReference>
<dbReference type="eggNOG" id="KOG0810">
    <property type="taxonomic scope" value="Eukaryota"/>
</dbReference>
<proteinExistence type="predicted"/>
<protein>
    <submittedName>
        <fullName evidence="1">Uncharacterized protein</fullName>
    </submittedName>
</protein>
<dbReference type="RefSeq" id="XP_003336168.1">
    <property type="nucleotide sequence ID" value="XM_003336120.1"/>
</dbReference>
<dbReference type="HOGENOM" id="CLU_1787780_0_0_1"/>
<dbReference type="GeneID" id="10531690"/>
<evidence type="ECO:0000313" key="2">
    <source>
        <dbReference type="Proteomes" id="UP000008783"/>
    </source>
</evidence>
<reference evidence="2" key="2">
    <citation type="journal article" date="2011" name="Proc. Natl. Acad. Sci. U.S.A.">
        <title>Obligate biotrophy features unraveled by the genomic analysis of rust fungi.</title>
        <authorList>
            <person name="Duplessis S."/>
            <person name="Cuomo C.A."/>
            <person name="Lin Y.-C."/>
            <person name="Aerts A."/>
            <person name="Tisserant E."/>
            <person name="Veneault-Fourrey C."/>
            <person name="Joly D.L."/>
            <person name="Hacquard S."/>
            <person name="Amselem J."/>
            <person name="Cantarel B.L."/>
            <person name="Chiu R."/>
            <person name="Coutinho P.M."/>
            <person name="Feau N."/>
            <person name="Field M."/>
            <person name="Frey P."/>
            <person name="Gelhaye E."/>
            <person name="Goldberg J."/>
            <person name="Grabherr M.G."/>
            <person name="Kodira C.D."/>
            <person name="Kohler A."/>
            <person name="Kuees U."/>
            <person name="Lindquist E.A."/>
            <person name="Lucas S.M."/>
            <person name="Mago R."/>
            <person name="Mauceli E."/>
            <person name="Morin E."/>
            <person name="Murat C."/>
            <person name="Pangilinan J.L."/>
            <person name="Park R."/>
            <person name="Pearson M."/>
            <person name="Quesneville H."/>
            <person name="Rouhier N."/>
            <person name="Sakthikumar S."/>
            <person name="Salamov A.A."/>
            <person name="Schmutz J."/>
            <person name="Selles B."/>
            <person name="Shapiro H."/>
            <person name="Tanguay P."/>
            <person name="Tuskan G.A."/>
            <person name="Henrissat B."/>
            <person name="Van de Peer Y."/>
            <person name="Rouze P."/>
            <person name="Ellis J.G."/>
            <person name="Dodds P.N."/>
            <person name="Schein J.E."/>
            <person name="Zhong S."/>
            <person name="Hamelin R.C."/>
            <person name="Grigoriev I.V."/>
            <person name="Szabo L.J."/>
            <person name="Martin F."/>
        </authorList>
    </citation>
    <scope>NUCLEOTIDE SEQUENCE [LARGE SCALE GENOMIC DNA]</scope>
    <source>
        <strain evidence="2">CRL 75-36-700-3 / race SCCL</strain>
    </source>
</reference>
<dbReference type="KEGG" id="pgr:PGTG_17486"/>
<dbReference type="EMBL" id="DS178351">
    <property type="protein sequence ID" value="EFP91749.1"/>
    <property type="molecule type" value="Genomic_DNA"/>
</dbReference>
<sequence length="145" mass="15938">MDKGIVTSVRHQGEEEWNRLEGNEFQGCGVSVGMGGGNYIIHEWLTTRDGRLASGYPAAFSGHLSIRIRIRTRWRVSERVSSDTRPLKGRLEGSPSSRCKTQKVVVRPFLLNGEGDGGGASSALLYYQITRPTKLSLASFNQVIG</sequence>
<organism evidence="1 2">
    <name type="scientific">Puccinia graminis f. sp. tritici (strain CRL 75-36-700-3 / race SCCL)</name>
    <name type="common">Black stem rust fungus</name>
    <dbReference type="NCBI Taxonomy" id="418459"/>
    <lineage>
        <taxon>Eukaryota</taxon>
        <taxon>Fungi</taxon>
        <taxon>Dikarya</taxon>
        <taxon>Basidiomycota</taxon>
        <taxon>Pucciniomycotina</taxon>
        <taxon>Pucciniomycetes</taxon>
        <taxon>Pucciniales</taxon>
        <taxon>Pucciniaceae</taxon>
        <taxon>Puccinia</taxon>
    </lineage>
</organism>
<reference key="1">
    <citation type="submission" date="2007-01" db="EMBL/GenBank/DDBJ databases">
        <title>The Genome Sequence of Puccinia graminis f. sp. tritici Strain CRL 75-36-700-3.</title>
        <authorList>
            <consortium name="The Broad Institute Genome Sequencing Platform"/>
            <person name="Birren B."/>
            <person name="Lander E."/>
            <person name="Galagan J."/>
            <person name="Nusbaum C."/>
            <person name="Devon K."/>
            <person name="Cuomo C."/>
            <person name="Jaffe D."/>
            <person name="Butler J."/>
            <person name="Alvarez P."/>
            <person name="Gnerre S."/>
            <person name="Grabherr M."/>
            <person name="Mauceli E."/>
            <person name="Brockman W."/>
            <person name="Young S."/>
            <person name="LaButti K."/>
            <person name="Sykes S."/>
            <person name="DeCaprio D."/>
            <person name="Crawford M."/>
            <person name="Koehrsen M."/>
            <person name="Engels R."/>
            <person name="Montgomery P."/>
            <person name="Pearson M."/>
            <person name="Howarth C."/>
            <person name="Larson L."/>
            <person name="White J."/>
            <person name="Zeng Q."/>
            <person name="Kodira C."/>
            <person name="Yandava C."/>
            <person name="Alvarado L."/>
            <person name="O'Leary S."/>
            <person name="Szabo L."/>
            <person name="Dean R."/>
            <person name="Schein J."/>
        </authorList>
    </citation>
    <scope>NUCLEOTIDE SEQUENCE</scope>
    <source>
        <strain>CRL 75-36-700-3</strain>
    </source>
</reference>
<dbReference type="InParanoid" id="E3L5C4"/>
<keyword evidence="2" id="KW-1185">Reference proteome</keyword>
<accession>E3L5C4</accession>
<dbReference type="VEuPathDB" id="FungiDB:PGTG_17486"/>
<name>E3L5C4_PUCGT</name>
<dbReference type="AlphaFoldDB" id="E3L5C4"/>
<gene>
    <name evidence="1" type="ORF">PGTG_17486</name>
</gene>
<evidence type="ECO:0000313" key="1">
    <source>
        <dbReference type="EMBL" id="EFP91749.1"/>
    </source>
</evidence>